<dbReference type="InterPro" id="IPR043128">
    <property type="entry name" value="Rev_trsase/Diguanyl_cyclase"/>
</dbReference>
<dbReference type="KEGG" id="bcai:K788_0009226"/>
<dbReference type="SUPFAM" id="SSF55073">
    <property type="entry name" value="Nucleotide cyclase"/>
    <property type="match status" value="1"/>
</dbReference>
<dbReference type="PANTHER" id="PTHR45138">
    <property type="entry name" value="REGULATORY COMPONENTS OF SENSORY TRANSDUCTION SYSTEM"/>
    <property type="match status" value="1"/>
</dbReference>
<accession>A0A0P0RRG1</accession>
<evidence type="ECO:0000313" key="5">
    <source>
        <dbReference type="Proteomes" id="UP000019146"/>
    </source>
</evidence>
<dbReference type="PANTHER" id="PTHR45138:SF9">
    <property type="entry name" value="DIGUANYLATE CYCLASE DGCM-RELATED"/>
    <property type="match status" value="1"/>
</dbReference>
<dbReference type="Gene3D" id="3.30.70.270">
    <property type="match status" value="1"/>
</dbReference>
<dbReference type="Proteomes" id="UP000019146">
    <property type="component" value="Plasmid unnamed"/>
</dbReference>
<evidence type="ECO:0000313" key="4">
    <source>
        <dbReference type="EMBL" id="ALL71660.1"/>
    </source>
</evidence>
<proteinExistence type="predicted"/>
<dbReference type="EMBL" id="CP012748">
    <property type="protein sequence ID" value="ALL71660.1"/>
    <property type="molecule type" value="Genomic_DNA"/>
</dbReference>
<dbReference type="AlphaFoldDB" id="A0A0P0RRG1"/>
<dbReference type="GO" id="GO:1902201">
    <property type="term" value="P:negative regulation of bacterial-type flagellum-dependent cell motility"/>
    <property type="evidence" value="ECO:0007669"/>
    <property type="project" value="TreeGrafter"/>
</dbReference>
<dbReference type="InterPro" id="IPR029787">
    <property type="entry name" value="Nucleotide_cyclase"/>
</dbReference>
<evidence type="ECO:0000259" key="3">
    <source>
        <dbReference type="PROSITE" id="PS50887"/>
    </source>
</evidence>
<gene>
    <name evidence="4" type="ORF">K788_0009226</name>
</gene>
<dbReference type="InterPro" id="IPR050469">
    <property type="entry name" value="Diguanylate_Cyclase"/>
</dbReference>
<dbReference type="InterPro" id="IPR000160">
    <property type="entry name" value="GGDEF_dom"/>
</dbReference>
<dbReference type="EC" id="2.7.7.65" evidence="1"/>
<comment type="catalytic activity">
    <reaction evidence="2">
        <text>2 GTP = 3',3'-c-di-GMP + 2 diphosphate</text>
        <dbReference type="Rhea" id="RHEA:24898"/>
        <dbReference type="ChEBI" id="CHEBI:33019"/>
        <dbReference type="ChEBI" id="CHEBI:37565"/>
        <dbReference type="ChEBI" id="CHEBI:58805"/>
        <dbReference type="EC" id="2.7.7.65"/>
    </reaction>
</comment>
<dbReference type="PROSITE" id="PS50887">
    <property type="entry name" value="GGDEF"/>
    <property type="match status" value="1"/>
</dbReference>
<dbReference type="GO" id="GO:0005886">
    <property type="term" value="C:plasma membrane"/>
    <property type="evidence" value="ECO:0007669"/>
    <property type="project" value="TreeGrafter"/>
</dbReference>
<feature type="domain" description="GGDEF" evidence="3">
    <location>
        <begin position="1"/>
        <end position="82"/>
    </location>
</feature>
<keyword evidence="4" id="KW-0614">Plasmid</keyword>
<dbReference type="GO" id="GO:0052621">
    <property type="term" value="F:diguanylate cyclase activity"/>
    <property type="evidence" value="ECO:0007669"/>
    <property type="project" value="UniProtKB-EC"/>
</dbReference>
<organism evidence="4 5">
    <name type="scientific">Paraburkholderia caribensis MBA4</name>
    <dbReference type="NCBI Taxonomy" id="1323664"/>
    <lineage>
        <taxon>Bacteria</taxon>
        <taxon>Pseudomonadati</taxon>
        <taxon>Pseudomonadota</taxon>
        <taxon>Betaproteobacteria</taxon>
        <taxon>Burkholderiales</taxon>
        <taxon>Burkholderiaceae</taxon>
        <taxon>Paraburkholderia</taxon>
    </lineage>
</organism>
<sequence length="90" mass="9742">MFARHLDSLDNIHEIAVRIHGATAALELEDGSLRVTASIGVCPLAGGTEERYLLVSEILQRADRAMYQAKAGGRGQTVFSSNVESPQMRS</sequence>
<dbReference type="GO" id="GO:0043709">
    <property type="term" value="P:cell adhesion involved in single-species biofilm formation"/>
    <property type="evidence" value="ECO:0007669"/>
    <property type="project" value="TreeGrafter"/>
</dbReference>
<geneLocation type="plasmid" evidence="5"/>
<dbReference type="Pfam" id="PF00990">
    <property type="entry name" value="GGDEF"/>
    <property type="match status" value="1"/>
</dbReference>
<protein>
    <recommendedName>
        <fullName evidence="1">diguanylate cyclase</fullName>
        <ecNumber evidence="1">2.7.7.65</ecNumber>
    </recommendedName>
</protein>
<reference evidence="4 5" key="1">
    <citation type="journal article" date="2014" name="Genome Announc.">
        <title>Draft Genome Sequence of the Haloacid-Degrading Burkholderia caribensis Strain MBA4.</title>
        <authorList>
            <person name="Pan Y."/>
            <person name="Kong K.F."/>
            <person name="Tsang J.S."/>
        </authorList>
    </citation>
    <scope>NUCLEOTIDE SEQUENCE [LARGE SCALE GENOMIC DNA]</scope>
    <source>
        <strain evidence="4 5">MBA4</strain>
        <plasmid evidence="5">Plasmid</plasmid>
    </source>
</reference>
<evidence type="ECO:0000256" key="1">
    <source>
        <dbReference type="ARBA" id="ARBA00012528"/>
    </source>
</evidence>
<name>A0A0P0RRG1_9BURK</name>
<evidence type="ECO:0000256" key="2">
    <source>
        <dbReference type="ARBA" id="ARBA00034247"/>
    </source>
</evidence>